<comment type="caution">
    <text evidence="2">The sequence shown here is derived from an EMBL/GenBank/DDBJ whole genome shotgun (WGS) entry which is preliminary data.</text>
</comment>
<evidence type="ECO:0000259" key="1">
    <source>
        <dbReference type="Pfam" id="PF13546"/>
    </source>
</evidence>
<protein>
    <submittedName>
        <fullName evidence="2">SRSO17 transposase</fullName>
    </submittedName>
</protein>
<name>A0ABU0QDI4_STRAH</name>
<dbReference type="Proteomes" id="UP001243364">
    <property type="component" value="Unassembled WGS sequence"/>
</dbReference>
<dbReference type="InterPro" id="IPR038721">
    <property type="entry name" value="IS701-like_DDE_dom"/>
</dbReference>
<dbReference type="EMBL" id="JAUSYA010000001">
    <property type="protein sequence ID" value="MDQ0688709.1"/>
    <property type="molecule type" value="Genomic_DNA"/>
</dbReference>
<keyword evidence="3" id="KW-1185">Reference proteome</keyword>
<dbReference type="PANTHER" id="PTHR33627:SF1">
    <property type="entry name" value="TRANSPOSASE"/>
    <property type="match status" value="1"/>
</dbReference>
<sequence length="116" mass="12676">MQHLLGRARWDADHVRDDVGDYVVEHLHDAEAVLVVDETGDVKKGTDTVGVQRQYTGTAGGRISISARQRGVGGSLRYDAVSVRPRCVRGDGHTVLLLSFRHRGNRPKPTPGAPVR</sequence>
<dbReference type="Pfam" id="PF13546">
    <property type="entry name" value="DDE_5"/>
    <property type="match status" value="1"/>
</dbReference>
<accession>A0ABU0QDI4</accession>
<proteinExistence type="predicted"/>
<evidence type="ECO:0000313" key="3">
    <source>
        <dbReference type="Proteomes" id="UP001243364"/>
    </source>
</evidence>
<evidence type="ECO:0000313" key="2">
    <source>
        <dbReference type="EMBL" id="MDQ0688709.1"/>
    </source>
</evidence>
<dbReference type="PANTHER" id="PTHR33627">
    <property type="entry name" value="TRANSPOSASE"/>
    <property type="match status" value="1"/>
</dbReference>
<gene>
    <name evidence="2" type="ORF">QFZ56_007672</name>
</gene>
<organism evidence="2 3">
    <name type="scientific">Streptomyces achromogenes</name>
    <dbReference type="NCBI Taxonomy" id="67255"/>
    <lineage>
        <taxon>Bacteria</taxon>
        <taxon>Bacillati</taxon>
        <taxon>Actinomycetota</taxon>
        <taxon>Actinomycetes</taxon>
        <taxon>Kitasatosporales</taxon>
        <taxon>Streptomycetaceae</taxon>
        <taxon>Streptomyces</taxon>
    </lineage>
</organism>
<feature type="domain" description="Transposase IS701-like DDE" evidence="1">
    <location>
        <begin position="1"/>
        <end position="83"/>
    </location>
</feature>
<dbReference type="InterPro" id="IPR039365">
    <property type="entry name" value="IS701-like"/>
</dbReference>
<reference evidence="2 3" key="1">
    <citation type="submission" date="2023-07" db="EMBL/GenBank/DDBJ databases">
        <title>Comparative genomics of wheat-associated soil bacteria to identify genetic determinants of phenazine resistance.</title>
        <authorList>
            <person name="Mouncey N."/>
        </authorList>
    </citation>
    <scope>NUCLEOTIDE SEQUENCE [LARGE SCALE GENOMIC DNA]</scope>
    <source>
        <strain evidence="2 3">W4I19-2</strain>
    </source>
</reference>